<reference evidence="1 2" key="1">
    <citation type="submission" date="2014-02" db="EMBL/GenBank/DDBJ databases">
        <title>Draft Genome of Hylemonella gracilis isolated from the Niagara River.</title>
        <authorList>
            <person name="Pawlowski D.R."/>
            <person name="Koudelka G.B."/>
        </authorList>
    </citation>
    <scope>NUCLEOTIDE SEQUENCE [LARGE SCALE GENOMIC DNA]</scope>
    <source>
        <strain evidence="1 2">Niagara R</strain>
    </source>
</reference>
<sequence length="209" mass="23555">MSIKIGVQFNVKQVQDQVGRLKADLQDKVIAQALGKTAEKARAEMTRQITREFAIKAKDVRPSIYIDRPRMGKVSMITIKAFPSKKGKRSRNVMLFGARPAPGSEKRRVKVKLPDGRWVMRVVSVGGGVSVKIRKGESRKVIKGAFIGNKGRTVFMREGDGRLPIKGVQTIDVPQMFNTKRINEAVVRKILQDFPRELNRLVAYRLSKL</sequence>
<dbReference type="eggNOG" id="ENOG5030W0A">
    <property type="taxonomic scope" value="Bacteria"/>
</dbReference>
<dbReference type="InterPro" id="IPR010633">
    <property type="entry name" value="Phage_lambda_GpZ"/>
</dbReference>
<name>A0A016XMT3_9BURK</name>
<dbReference type="Proteomes" id="UP000023268">
    <property type="component" value="Unassembled WGS sequence"/>
</dbReference>
<gene>
    <name evidence="1" type="ORF">AZ34_11920</name>
</gene>
<accession>A0A016XMT3</accession>
<dbReference type="STRING" id="1458275.AZ34_11920"/>
<dbReference type="RefSeq" id="WP_035608215.1">
    <property type="nucleotide sequence ID" value="NZ_JEMG01000001.1"/>
</dbReference>
<proteinExistence type="predicted"/>
<dbReference type="Pfam" id="PF06763">
    <property type="entry name" value="Minor_tail_Z"/>
    <property type="match status" value="1"/>
</dbReference>
<evidence type="ECO:0000313" key="2">
    <source>
        <dbReference type="Proteomes" id="UP000023268"/>
    </source>
</evidence>
<evidence type="ECO:0000313" key="1">
    <source>
        <dbReference type="EMBL" id="EYC52892.1"/>
    </source>
</evidence>
<comment type="caution">
    <text evidence="1">The sequence shown here is derived from an EMBL/GenBank/DDBJ whole genome shotgun (WGS) entry which is preliminary data.</text>
</comment>
<protein>
    <submittedName>
        <fullName evidence="1">Uncharacterized protein</fullName>
    </submittedName>
</protein>
<organism evidence="1 2">
    <name type="scientific">Hylemonella gracilis str. Niagara R</name>
    <dbReference type="NCBI Taxonomy" id="1458275"/>
    <lineage>
        <taxon>Bacteria</taxon>
        <taxon>Pseudomonadati</taxon>
        <taxon>Pseudomonadota</taxon>
        <taxon>Betaproteobacteria</taxon>
        <taxon>Burkholderiales</taxon>
        <taxon>Comamonadaceae</taxon>
        <taxon>Hylemonella</taxon>
    </lineage>
</organism>
<dbReference type="AlphaFoldDB" id="A0A016XMT3"/>
<dbReference type="EMBL" id="JEMG01000001">
    <property type="protein sequence ID" value="EYC52892.1"/>
    <property type="molecule type" value="Genomic_DNA"/>
</dbReference>